<reference evidence="2" key="1">
    <citation type="submission" date="2016-11" db="UniProtKB">
        <authorList>
            <consortium name="WormBaseParasite"/>
        </authorList>
    </citation>
    <scope>IDENTIFICATION</scope>
    <source>
        <strain evidence="2">KR3021</strain>
    </source>
</reference>
<evidence type="ECO:0000313" key="2">
    <source>
        <dbReference type="WBParaSite" id="RSKR_0000860200.1"/>
    </source>
</evidence>
<sequence length="304" mass="34530">MSTPPASYRTSGNSQQNKFLPSFPPPLYYRDTYGLTPIYEQQYSDSMVTDNSDDTITTRSTIKTTVNLSHNAHMMHESQTSRGTAMTQSFHIEQITTNRILITNIRTLFTLSLIAFVAAIQLLMFSIICLFYDGSPLYLALIISIVFIINAAILIYFIKQNPCRFLLYLCIATTALCIILSLVLFFWTAYLVYDEDRELRNDGWNFAQANLLNSNRIVSNTRIAMYSLHMLLTPVEGIACVAILYVLYRNMKKLRDGHISRGYFISEPVGHQTVLVPIELKQVRRIEAYDDDAENASIGVQTGV</sequence>
<organism evidence="1 2">
    <name type="scientific">Rhabditophanes sp. KR3021</name>
    <dbReference type="NCBI Taxonomy" id="114890"/>
    <lineage>
        <taxon>Eukaryota</taxon>
        <taxon>Metazoa</taxon>
        <taxon>Ecdysozoa</taxon>
        <taxon>Nematoda</taxon>
        <taxon>Chromadorea</taxon>
        <taxon>Rhabditida</taxon>
        <taxon>Tylenchina</taxon>
        <taxon>Panagrolaimomorpha</taxon>
        <taxon>Strongyloidoidea</taxon>
        <taxon>Alloionematidae</taxon>
        <taxon>Rhabditophanes</taxon>
    </lineage>
</organism>
<name>A0AC35U6W3_9BILA</name>
<dbReference type="WBParaSite" id="RSKR_0000860200.1">
    <property type="protein sequence ID" value="RSKR_0000860200.1"/>
    <property type="gene ID" value="RSKR_0000860200"/>
</dbReference>
<accession>A0AC35U6W3</accession>
<evidence type="ECO:0000313" key="1">
    <source>
        <dbReference type="Proteomes" id="UP000095286"/>
    </source>
</evidence>
<dbReference type="Proteomes" id="UP000095286">
    <property type="component" value="Unplaced"/>
</dbReference>
<proteinExistence type="predicted"/>
<protein>
    <submittedName>
        <fullName evidence="2">MARVEL domain-containing protein</fullName>
    </submittedName>
</protein>